<dbReference type="GO" id="GO:0051607">
    <property type="term" value="P:defense response to virus"/>
    <property type="evidence" value="ECO:0007669"/>
    <property type="project" value="UniProtKB-KW"/>
</dbReference>
<dbReference type="STRING" id="1856405.BFC17_21905"/>
<keyword evidence="12" id="KW-1185">Reference proteome</keyword>
<comment type="catalytic activity">
    <reaction evidence="9">
        <text>DNA(n) + a 2'-deoxyribonucleoside 5'-triphosphate = DNA(n+1) + diphosphate</text>
        <dbReference type="Rhea" id="RHEA:22508"/>
        <dbReference type="Rhea" id="RHEA-COMP:17339"/>
        <dbReference type="Rhea" id="RHEA-COMP:17340"/>
        <dbReference type="ChEBI" id="CHEBI:33019"/>
        <dbReference type="ChEBI" id="CHEBI:61560"/>
        <dbReference type="ChEBI" id="CHEBI:173112"/>
        <dbReference type="EC" id="2.7.7.49"/>
    </reaction>
</comment>
<dbReference type="PRINTS" id="PR00866">
    <property type="entry name" value="RNADNAPOLMS"/>
</dbReference>
<dbReference type="Pfam" id="PF00078">
    <property type="entry name" value="RVT_1"/>
    <property type="match status" value="1"/>
</dbReference>
<dbReference type="SUPFAM" id="SSF56672">
    <property type="entry name" value="DNA/RNA polymerases"/>
    <property type="match status" value="1"/>
</dbReference>
<dbReference type="EC" id="2.7.7.49" evidence="1"/>
<dbReference type="InterPro" id="IPR043502">
    <property type="entry name" value="DNA/RNA_pol_sf"/>
</dbReference>
<evidence type="ECO:0000256" key="4">
    <source>
        <dbReference type="ARBA" id="ARBA00022723"/>
    </source>
</evidence>
<proteinExistence type="inferred from homology"/>
<evidence type="ECO:0000256" key="6">
    <source>
        <dbReference type="ARBA" id="ARBA00022918"/>
    </source>
</evidence>
<dbReference type="EMBL" id="MJIC01000014">
    <property type="protein sequence ID" value="OFI34195.1"/>
    <property type="molecule type" value="Genomic_DNA"/>
</dbReference>
<evidence type="ECO:0000256" key="3">
    <source>
        <dbReference type="ARBA" id="ARBA00022695"/>
    </source>
</evidence>
<comment type="similarity">
    <text evidence="8">Belongs to the bacterial reverse transcriptase family.</text>
</comment>
<accession>A0A1E8FE34</accession>
<dbReference type="RefSeq" id="WP_070177123.1">
    <property type="nucleotide sequence ID" value="NZ_BMJR01000011.1"/>
</dbReference>
<feature type="domain" description="Reverse transcriptase" evidence="10">
    <location>
        <begin position="1"/>
        <end position="200"/>
    </location>
</feature>
<evidence type="ECO:0000313" key="11">
    <source>
        <dbReference type="EMBL" id="OFI34195.1"/>
    </source>
</evidence>
<dbReference type="PANTHER" id="PTHR34047">
    <property type="entry name" value="NUCLEAR INTRON MATURASE 1, MITOCHONDRIAL-RELATED"/>
    <property type="match status" value="1"/>
</dbReference>
<dbReference type="InterPro" id="IPR000477">
    <property type="entry name" value="RT_dom"/>
</dbReference>
<name>A0A1E8FE34_9ALTE</name>
<protein>
    <recommendedName>
        <fullName evidence="1">RNA-directed DNA polymerase</fullName>
        <ecNumber evidence="1">2.7.7.49</ecNumber>
    </recommendedName>
</protein>
<keyword evidence="2" id="KW-0808">Transferase</keyword>
<evidence type="ECO:0000313" key="12">
    <source>
        <dbReference type="Proteomes" id="UP000176037"/>
    </source>
</evidence>
<dbReference type="GO" id="GO:0003964">
    <property type="term" value="F:RNA-directed DNA polymerase activity"/>
    <property type="evidence" value="ECO:0007669"/>
    <property type="project" value="UniProtKB-KW"/>
</dbReference>
<evidence type="ECO:0000259" key="10">
    <source>
        <dbReference type="PROSITE" id="PS50878"/>
    </source>
</evidence>
<evidence type="ECO:0000256" key="8">
    <source>
        <dbReference type="ARBA" id="ARBA00034120"/>
    </source>
</evidence>
<comment type="caution">
    <text evidence="11">The sequence shown here is derived from an EMBL/GenBank/DDBJ whole genome shotgun (WGS) entry which is preliminary data.</text>
</comment>
<dbReference type="CDD" id="cd03487">
    <property type="entry name" value="RT_Bac_retron_II"/>
    <property type="match status" value="1"/>
</dbReference>
<evidence type="ECO:0000256" key="1">
    <source>
        <dbReference type="ARBA" id="ARBA00012493"/>
    </source>
</evidence>
<dbReference type="GO" id="GO:0003723">
    <property type="term" value="F:RNA binding"/>
    <property type="evidence" value="ECO:0007669"/>
    <property type="project" value="InterPro"/>
</dbReference>
<evidence type="ECO:0000256" key="7">
    <source>
        <dbReference type="ARBA" id="ARBA00023118"/>
    </source>
</evidence>
<dbReference type="OrthoDB" id="7055795at2"/>
<organism evidence="11 12">
    <name type="scientific">Alteromonas lipolytica</name>
    <dbReference type="NCBI Taxonomy" id="1856405"/>
    <lineage>
        <taxon>Bacteria</taxon>
        <taxon>Pseudomonadati</taxon>
        <taxon>Pseudomonadota</taxon>
        <taxon>Gammaproteobacteria</taxon>
        <taxon>Alteromonadales</taxon>
        <taxon>Alteromonadaceae</taxon>
        <taxon>Alteromonas/Salinimonas group</taxon>
        <taxon>Alteromonas</taxon>
    </lineage>
</organism>
<keyword evidence="6" id="KW-0695">RNA-directed DNA polymerase</keyword>
<dbReference type="AlphaFoldDB" id="A0A1E8FE34"/>
<keyword evidence="4" id="KW-0479">Metal-binding</keyword>
<dbReference type="Proteomes" id="UP000176037">
    <property type="component" value="Unassembled WGS sequence"/>
</dbReference>
<dbReference type="GO" id="GO:0046872">
    <property type="term" value="F:metal ion binding"/>
    <property type="evidence" value="ECO:0007669"/>
    <property type="project" value="UniProtKB-KW"/>
</dbReference>
<keyword evidence="5" id="KW-0460">Magnesium</keyword>
<sequence>MQTEFTIKKIPKGKSFRTLYIPSSAYKKHLKSKLPLLLERYILFEGDNGFCHSFLPGRNCVTNAIPHIGFAYNISLDIQDFFDAITPDHVTSKISRELIQDCFIDGAPRQGLPTSPLIANIAMIDIDNEIVASISKLTSEFVYTRYADDICVSFNQKQYLYQAKYLITNLLNRHGFRVNNKKTTFQSLKNGRLIITGIAVDKAGVHPTRKTRRKMRAAEHQGSESSYRGLHEWALCKLPGQGISHSQELHQISPKSISCQFCGEQDLVWLRIGKSKLRLYSKTTKMIHDCGQHKRLDVFEHLTALGFTKFETSRKPWFTGFYILQQESLLLLFRKRGIDIYRIDFLEYFHDCTSPAEVIEDVNSTLVDHEMYETTTENNGSDELYLEDHVREELLQDNQIDEFQRGFTPSELCRDIFRPESKYLSLMERVNYKKFPLKVHKFILSLTTPINFREEFYSAYNNAISQQAKNGTLDFDDLDLIDWDIPF</sequence>
<dbReference type="PROSITE" id="PS50878">
    <property type="entry name" value="RT_POL"/>
    <property type="match status" value="1"/>
</dbReference>
<evidence type="ECO:0000256" key="5">
    <source>
        <dbReference type="ARBA" id="ARBA00022842"/>
    </source>
</evidence>
<keyword evidence="7" id="KW-0051">Antiviral defense</keyword>
<keyword evidence="3" id="KW-0548">Nucleotidyltransferase</keyword>
<gene>
    <name evidence="11" type="ORF">BFC17_21905</name>
</gene>
<evidence type="ECO:0000256" key="2">
    <source>
        <dbReference type="ARBA" id="ARBA00022679"/>
    </source>
</evidence>
<dbReference type="InterPro" id="IPR051083">
    <property type="entry name" value="GrpII_Intron_Splice-Mob/Def"/>
</dbReference>
<evidence type="ECO:0000256" key="9">
    <source>
        <dbReference type="ARBA" id="ARBA00048173"/>
    </source>
</evidence>
<reference evidence="11 12" key="1">
    <citation type="submission" date="2016-09" db="EMBL/GenBank/DDBJ databases">
        <title>Alteromonas lipolytica, a new species isolated from sea water.</title>
        <authorList>
            <person name="Wu Y.-H."/>
            <person name="Cheng H."/>
            <person name="Xu X.-W."/>
        </authorList>
    </citation>
    <scope>NUCLEOTIDE SEQUENCE [LARGE SCALE GENOMIC DNA]</scope>
    <source>
        <strain evidence="11 12">JW12</strain>
    </source>
</reference>
<dbReference type="InterPro" id="IPR000123">
    <property type="entry name" value="Reverse_transcriptase_msDNA"/>
</dbReference>